<reference evidence="1" key="1">
    <citation type="submission" date="2021-08" db="EMBL/GenBank/DDBJ databases">
        <title>Novel anaerobic bacterium isolated from sea squirt in East Sea, Republic of Korea.</title>
        <authorList>
            <person name="Nguyen T.H."/>
            <person name="Li Z."/>
            <person name="Lee Y.-J."/>
            <person name="Ko J."/>
            <person name="Kim S.-G."/>
        </authorList>
    </citation>
    <scope>NUCLEOTIDE SEQUENCE</scope>
    <source>
        <strain evidence="1">KCTC 25031</strain>
    </source>
</reference>
<organism evidence="1 2">
    <name type="scientific">Halosquirtibacter laminarini</name>
    <dbReference type="NCBI Taxonomy" id="3374600"/>
    <lineage>
        <taxon>Bacteria</taxon>
        <taxon>Pseudomonadati</taxon>
        <taxon>Bacteroidota</taxon>
        <taxon>Bacteroidia</taxon>
        <taxon>Marinilabiliales</taxon>
        <taxon>Prolixibacteraceae</taxon>
        <taxon>Halosquirtibacter</taxon>
    </lineage>
</organism>
<evidence type="ECO:0000313" key="2">
    <source>
        <dbReference type="Proteomes" id="UP000826212"/>
    </source>
</evidence>
<dbReference type="EC" id="5.3.1.9" evidence="1"/>
<dbReference type="EMBL" id="CP081303">
    <property type="protein sequence ID" value="QZE14511.1"/>
    <property type="molecule type" value="Genomic_DNA"/>
</dbReference>
<gene>
    <name evidence="1" type="ORF">K4L44_01175</name>
</gene>
<evidence type="ECO:0000313" key="1">
    <source>
        <dbReference type="EMBL" id="QZE14511.1"/>
    </source>
</evidence>
<keyword evidence="2" id="KW-1185">Reference proteome</keyword>
<dbReference type="Proteomes" id="UP000826212">
    <property type="component" value="Chromosome"/>
</dbReference>
<accession>A0AC61NG06</accession>
<sequence length="448" mass="49603">MENISLDFNRTLGFISQESIDSYKADAEKFNLALHDKTMRGNDFLGWVNLPSSISNEHIEDVEATAAKLSAKKLDILVVVGIGGSYLGAKAVIDALSNNFQQFQDTDAPHVIFAGQNISEDYLAELRVLLQGKEYGIVVISKSGTTTEPALAFRVLKKDIEDKYGKEEAVNRIIAVTDASKGALRQLATEEGYKTFVIPDDVGGRFSVLTPVGLIAIACAGFDIRALINGAKDMEAQTSPEVKFEDNIAAQYAAVRNELYKKGKKIEILVNYNPKLHYFAEWWKQLYGESEGKEGKGIYPSSVDFSSDLHSMGQYIQEGERTLFETVLSVKSVDNTVLVPKDEANLDSLNFLAGKHVDEVNKMAELGTVLAHVDGGVPNLRVEIPKVDEYYLGQMIYFFEKACGISGYMLDVNPFDQPGVEAYKKNMFALLEKPGYEQATEEIKKKLK</sequence>
<name>A0AC61NG06_9BACT</name>
<protein>
    <submittedName>
        <fullName evidence="1">Glucose-6-phosphate isomerase</fullName>
        <ecNumber evidence="1">5.3.1.9</ecNumber>
    </submittedName>
</protein>
<keyword evidence="1" id="KW-0413">Isomerase</keyword>
<proteinExistence type="predicted"/>